<dbReference type="Proteomes" id="UP000197032">
    <property type="component" value="Unassembled WGS sequence"/>
</dbReference>
<gene>
    <name evidence="1" type="ORF">KKC1_00040</name>
</gene>
<proteinExistence type="predicted"/>
<evidence type="ECO:0000313" key="1">
    <source>
        <dbReference type="EMBL" id="GAW90842.1"/>
    </source>
</evidence>
<name>A0A1Z5HMT2_9FIRM</name>
<keyword evidence="2" id="KW-1185">Reference proteome</keyword>
<dbReference type="RefSeq" id="WP_088552465.1">
    <property type="nucleotide sequence ID" value="NZ_BDGJ01000001.1"/>
</dbReference>
<reference evidence="2" key="1">
    <citation type="journal article" date="2017" name="Appl. Environ. Microbiol.">
        <title>Genomic analysis of Calderihabitans maritimus KKC1, a thermophilic hydrogenogenic carboxydotrophic bacterium isolated from marine sediment.</title>
        <authorList>
            <person name="Omae K."/>
            <person name="Yoneda Y."/>
            <person name="Fukuyama Y."/>
            <person name="Yoshida T."/>
            <person name="Sako Y."/>
        </authorList>
    </citation>
    <scope>NUCLEOTIDE SEQUENCE [LARGE SCALE GENOMIC DNA]</scope>
    <source>
        <strain evidence="2">KKC1</strain>
    </source>
</reference>
<dbReference type="EMBL" id="BDGJ01000001">
    <property type="protein sequence ID" value="GAW90842.1"/>
    <property type="molecule type" value="Genomic_DNA"/>
</dbReference>
<dbReference type="AlphaFoldDB" id="A0A1Z5HMT2"/>
<organism evidence="1 2">
    <name type="scientific">Calderihabitans maritimus</name>
    <dbReference type="NCBI Taxonomy" id="1246530"/>
    <lineage>
        <taxon>Bacteria</taxon>
        <taxon>Bacillati</taxon>
        <taxon>Bacillota</taxon>
        <taxon>Clostridia</taxon>
        <taxon>Neomoorellales</taxon>
        <taxon>Calderihabitantaceae</taxon>
        <taxon>Calderihabitans</taxon>
    </lineage>
</organism>
<evidence type="ECO:0000313" key="2">
    <source>
        <dbReference type="Proteomes" id="UP000197032"/>
    </source>
</evidence>
<comment type="caution">
    <text evidence="1">The sequence shown here is derived from an EMBL/GenBank/DDBJ whole genome shotgun (WGS) entry which is preliminary data.</text>
</comment>
<protein>
    <submittedName>
        <fullName evidence="1">Uncharacterized protein</fullName>
    </submittedName>
</protein>
<sequence>MYIVAVKDTTFWQRCENELEVAELVKKLMSEYPQERIIVAEELDLVVLEGEIQLLEEEPAT</sequence>
<accession>A0A1Z5HMT2</accession>